<name>A0A224V352_9LACO</name>
<reference evidence="2 4" key="1">
    <citation type="journal article" date="2017" name="Biosci Microbiota Food Health">
        <title>Genomic characterization reconfirms the taxonomic status of Lactobacillus parakefiri.</title>
        <authorList>
            <person name="Tanizawa Y."/>
            <person name="Kobayashi H."/>
            <person name="Kaminuma E."/>
            <person name="Sakamoto M."/>
            <person name="Ohkuma M."/>
            <person name="Nakamura Y."/>
            <person name="Arita M."/>
            <person name="Tohno M."/>
        </authorList>
    </citation>
    <scope>NUCLEOTIDE SEQUENCE [LARGE SCALE GENOMIC DNA]</scope>
    <source>
        <strain evidence="2 4">JCM 8573</strain>
    </source>
</reference>
<reference evidence="3 5" key="2">
    <citation type="journal article" date="2019" name="Appl. Microbiol. Biotechnol.">
        <title>Uncovering carbohydrate metabolism through a genotype-phenotype association study of 56 lactic acid bacteria genomes.</title>
        <authorList>
            <person name="Buron-Moles G."/>
            <person name="Chailyan A."/>
            <person name="Dolejs I."/>
            <person name="Forster J."/>
            <person name="Miks M.H."/>
        </authorList>
    </citation>
    <scope>NUCLEOTIDE SEQUENCE [LARGE SCALE GENOMIC DNA]</scope>
    <source>
        <strain evidence="3 5">DSM 10551</strain>
    </source>
</reference>
<protein>
    <submittedName>
        <fullName evidence="2">Permease component of an ABC superfamily transporter</fullName>
    </submittedName>
</protein>
<keyword evidence="5" id="KW-1185">Reference proteome</keyword>
<accession>A0A224V352</accession>
<dbReference type="RefSeq" id="WP_225364085.1">
    <property type="nucleotide sequence ID" value="NZ_BAAAXO010000039.1"/>
</dbReference>
<keyword evidence="1" id="KW-1133">Transmembrane helix</keyword>
<keyword evidence="1" id="KW-0812">Transmembrane</keyword>
<feature type="transmembrane region" description="Helical" evidence="1">
    <location>
        <begin position="20"/>
        <end position="37"/>
    </location>
</feature>
<dbReference type="EMBL" id="PUFL01000009">
    <property type="protein sequence ID" value="TDG94891.1"/>
    <property type="molecule type" value="Genomic_DNA"/>
</dbReference>
<proteinExistence type="predicted"/>
<organism evidence="2 4">
    <name type="scientific">Lentilactobacillus parakefiri</name>
    <dbReference type="NCBI Taxonomy" id="152332"/>
    <lineage>
        <taxon>Bacteria</taxon>
        <taxon>Bacillati</taxon>
        <taxon>Bacillota</taxon>
        <taxon>Bacilli</taxon>
        <taxon>Lactobacillales</taxon>
        <taxon>Lactobacillaceae</taxon>
        <taxon>Lentilactobacillus</taxon>
    </lineage>
</organism>
<dbReference type="Proteomes" id="UP000294668">
    <property type="component" value="Unassembled WGS sequence"/>
</dbReference>
<comment type="caution">
    <text evidence="2">The sequence shown here is derived from an EMBL/GenBank/DDBJ whole genome shotgun (WGS) entry which is preliminary data.</text>
</comment>
<evidence type="ECO:0000256" key="1">
    <source>
        <dbReference type="SAM" id="Phobius"/>
    </source>
</evidence>
<evidence type="ECO:0000313" key="4">
    <source>
        <dbReference type="Proteomes" id="UP000214739"/>
    </source>
</evidence>
<gene>
    <name evidence="3" type="ORF">C5L28_000930</name>
    <name evidence="2" type="ORF">LPKJCM_00407</name>
</gene>
<dbReference type="EMBL" id="BDGB01000029">
    <property type="protein sequence ID" value="GAW71327.1"/>
    <property type="molecule type" value="Genomic_DNA"/>
</dbReference>
<dbReference type="Proteomes" id="UP000214739">
    <property type="component" value="Unassembled WGS sequence"/>
</dbReference>
<keyword evidence="1" id="KW-0472">Membrane</keyword>
<sequence length="279" mass="31453">MKTTLWRNIFREFKFSFARFVSITTLLGLGVFVLVGLKMTGPDMRTTGDHYYTTHKMADAMISSNVGISAADQPYMRNLPHIKDIQFGTTKDAVIKDTNQVIRLSSSTSQVSISQVVSGRLPKRSSETAISNHENHHYKLGQHIKLVNNQDQASVSGLKKTTYRVVGFITSSDYLMKQNLGVTSAGVGQVDTFGVLDKAAFTSHQPTFAKFTYNNVHGESYSNQYENTVRKNVSQVENRLDNRAKLRQQQLKQTALTNINQRQRQLDAKTKRLNQQKNS</sequence>
<dbReference type="AlphaFoldDB" id="A0A224V352"/>
<evidence type="ECO:0000313" key="3">
    <source>
        <dbReference type="EMBL" id="TDG94891.1"/>
    </source>
</evidence>
<reference evidence="3" key="3">
    <citation type="submission" date="2019-02" db="EMBL/GenBank/DDBJ databases">
        <authorList>
            <person name="Buron G."/>
            <person name="Chaylann A."/>
            <person name="Dolejs I."/>
            <person name="Forster J."/>
            <person name="Miks M.H."/>
        </authorList>
    </citation>
    <scope>NUCLEOTIDE SEQUENCE</scope>
    <source>
        <strain evidence="3">DSM 10551</strain>
    </source>
</reference>
<evidence type="ECO:0000313" key="5">
    <source>
        <dbReference type="Proteomes" id="UP000294668"/>
    </source>
</evidence>
<evidence type="ECO:0000313" key="2">
    <source>
        <dbReference type="EMBL" id="GAW71327.1"/>
    </source>
</evidence>